<dbReference type="RefSeq" id="WP_062484579.1">
    <property type="nucleotide sequence ID" value="NZ_LN885086.1"/>
</dbReference>
<dbReference type="Pfam" id="PF01497">
    <property type="entry name" value="Peripla_BP_2"/>
    <property type="match status" value="1"/>
</dbReference>
<protein>
    <submittedName>
        <fullName evidence="3">ABC-type Fe3+-hydroxamate transport system,periplasmic component</fullName>
    </submittedName>
</protein>
<evidence type="ECO:0000313" key="3">
    <source>
        <dbReference type="EMBL" id="CUQ66583.1"/>
    </source>
</evidence>
<dbReference type="InterPro" id="IPR002491">
    <property type="entry name" value="ABC_transptr_periplasmic_BD"/>
</dbReference>
<dbReference type="InterPro" id="IPR051030">
    <property type="entry name" value="Vitamin_B12-ABC_binding"/>
</dbReference>
<dbReference type="Proteomes" id="UP000066284">
    <property type="component" value="Chromosome 1"/>
</dbReference>
<keyword evidence="4" id="KW-1185">Reference proteome</keyword>
<evidence type="ECO:0000256" key="1">
    <source>
        <dbReference type="SAM" id="MobiDB-lite"/>
    </source>
</evidence>
<dbReference type="EMBL" id="LN885086">
    <property type="protein sequence ID" value="CUQ66583.1"/>
    <property type="molecule type" value="Genomic_DNA"/>
</dbReference>
<reference evidence="4" key="1">
    <citation type="submission" date="2015-09" db="EMBL/GenBank/DDBJ databases">
        <authorList>
            <person name="Daims H."/>
        </authorList>
    </citation>
    <scope>NUCLEOTIDE SEQUENCE [LARGE SCALE GENOMIC DNA]</scope>
</reference>
<dbReference type="PROSITE" id="PS50983">
    <property type="entry name" value="FE_B12_PBP"/>
    <property type="match status" value="1"/>
</dbReference>
<organism evidence="3 4">
    <name type="scientific">Candidatus Nitrospira inopinata</name>
    <dbReference type="NCBI Taxonomy" id="1715989"/>
    <lineage>
        <taxon>Bacteria</taxon>
        <taxon>Pseudomonadati</taxon>
        <taxon>Nitrospirota</taxon>
        <taxon>Nitrospiria</taxon>
        <taxon>Nitrospirales</taxon>
        <taxon>Nitrospiraceae</taxon>
        <taxon>Nitrospira</taxon>
    </lineage>
</organism>
<gene>
    <name evidence="3" type="ORF">NITINOP_1608</name>
</gene>
<dbReference type="PANTHER" id="PTHR42860:SF1">
    <property type="entry name" value="VITAMIN B12-BINDING PROTEIN"/>
    <property type="match status" value="1"/>
</dbReference>
<dbReference type="KEGG" id="nio:NITINOP_1608"/>
<accession>A0A0S4KQF2</accession>
<dbReference type="OrthoDB" id="9787772at2"/>
<dbReference type="STRING" id="1715989.NITINOP_1608"/>
<proteinExistence type="predicted"/>
<dbReference type="Gene3D" id="3.40.50.1980">
    <property type="entry name" value="Nitrogenase molybdenum iron protein domain"/>
    <property type="match status" value="2"/>
</dbReference>
<evidence type="ECO:0000259" key="2">
    <source>
        <dbReference type="PROSITE" id="PS50983"/>
    </source>
</evidence>
<feature type="region of interest" description="Disordered" evidence="1">
    <location>
        <begin position="292"/>
        <end position="317"/>
    </location>
</feature>
<dbReference type="AlphaFoldDB" id="A0A0S4KQF2"/>
<feature type="domain" description="Fe/B12 periplasmic-binding" evidence="2">
    <location>
        <begin position="2"/>
        <end position="289"/>
    </location>
</feature>
<sequence>MRIVSLLPSATEMICALRLEAHLVGVTHECDFPPFVITVPKVTHTLIPTDSSSADIDRLVREQLRTTQALYRLDFPTLEQLRPDLIVTQALCDVCAVAEDEVRSAACALPGTPQVVSLEPQALSEVFDAIRHLAEITGVRQRGEEVVHGLKARVEAVAIKSAGLQYRPRVALLEWLDPPFSSGHWGPELVRLAGGVEGLGREGQRSRTLHWDEVMEWQPEVIVIACCGFSVERTLADLPRLWAVPGWSTLPAVRSDRVYVVDGSQYFSRPGPRLVDSLEILAHALHPDVHPLPHGLPPPLRVERSMRASHGSKAQVG</sequence>
<dbReference type="SUPFAM" id="SSF53807">
    <property type="entry name" value="Helical backbone' metal receptor"/>
    <property type="match status" value="1"/>
</dbReference>
<dbReference type="PANTHER" id="PTHR42860">
    <property type="entry name" value="VITAMIN B12-BINDING PROTEIN"/>
    <property type="match status" value="1"/>
</dbReference>
<name>A0A0S4KQF2_9BACT</name>
<dbReference type="CDD" id="cd01144">
    <property type="entry name" value="BtuF"/>
    <property type="match status" value="1"/>
</dbReference>
<evidence type="ECO:0000313" key="4">
    <source>
        <dbReference type="Proteomes" id="UP000066284"/>
    </source>
</evidence>